<dbReference type="PATRIC" id="fig|50340.43.peg.6438"/>
<comment type="similarity">
    <text evidence="2 4">Belongs to the class-III pyridoxal-phosphate-dependent aminotransferase family.</text>
</comment>
<dbReference type="STRING" id="50340.PF66_03056"/>
<evidence type="ECO:0000313" key="6">
    <source>
        <dbReference type="Proteomes" id="UP000037931"/>
    </source>
</evidence>
<sequence>MHLIKPNLRQYYPMAFSAQGSTIMTDDNRTILDGCSGAIACSLGHGHPYIIDRMRTQAHRLSAAYRTQSLNLPAERLAQRLCSKLGQAGAFFVNSGSEAVEAACRTAIQYWDEVGRSKKRHILSRTISYHGSTQASLSLSGHWPRRRNVCSPDQRPTIPTPYCYRCPYGKSRKTCQLACAQALEIELGQIGADAVAALLIEPITGASGAAILPPAGYLETISDICKRNDVLLIADEVLTGLGRTGTWLAMDHGQVKADISVLGKGLNAGYFPLSGILVTEAIKEAIELGSGVFSYGHTHSNHPIGAAVGHAVLDVLETEGLVLLSASRGPIIESYLQRCTDSSPIIGQIRGAGMLWGVEIVQDKPRKTPFVPGAQAAESLVRLAWAKGLNLYPASGFAAHRHGGAVIFAPPLNTPMPMLEEMLLLLEQILQSAPGHLHKEADHA</sequence>
<evidence type="ECO:0000313" key="5">
    <source>
        <dbReference type="EMBL" id="KPA90978.1"/>
    </source>
</evidence>
<dbReference type="PANTHER" id="PTHR43094:SF1">
    <property type="entry name" value="AMINOTRANSFERASE CLASS-III"/>
    <property type="match status" value="1"/>
</dbReference>
<dbReference type="PANTHER" id="PTHR43094">
    <property type="entry name" value="AMINOTRANSFERASE"/>
    <property type="match status" value="1"/>
</dbReference>
<evidence type="ECO:0000256" key="4">
    <source>
        <dbReference type="RuleBase" id="RU003560"/>
    </source>
</evidence>
<keyword evidence="6" id="KW-1185">Reference proteome</keyword>
<dbReference type="InterPro" id="IPR015422">
    <property type="entry name" value="PyrdxlP-dep_Trfase_small"/>
</dbReference>
<dbReference type="InterPro" id="IPR049704">
    <property type="entry name" value="Aminotrans_3_PPA_site"/>
</dbReference>
<keyword evidence="5" id="KW-0032">Aminotransferase</keyword>
<dbReference type="PROSITE" id="PS00600">
    <property type="entry name" value="AA_TRANSFER_CLASS_3"/>
    <property type="match status" value="1"/>
</dbReference>
<dbReference type="Gene3D" id="3.40.640.10">
    <property type="entry name" value="Type I PLP-dependent aspartate aminotransferase-like (Major domain)"/>
    <property type="match status" value="1"/>
</dbReference>
<proteinExistence type="inferred from homology"/>
<comment type="cofactor">
    <cofactor evidence="1">
        <name>pyridoxal 5'-phosphate</name>
        <dbReference type="ChEBI" id="CHEBI:597326"/>
    </cofactor>
</comment>
<dbReference type="AlphaFoldDB" id="A0A0M9GGZ8"/>
<name>A0A0M9GGZ8_9PSED</name>
<protein>
    <submittedName>
        <fullName evidence="5">Adenosylmethionine-8-amino-7-oxononanoate aminotransferase</fullName>
    </submittedName>
</protein>
<dbReference type="GO" id="GO:0030170">
    <property type="term" value="F:pyridoxal phosphate binding"/>
    <property type="evidence" value="ECO:0007669"/>
    <property type="project" value="InterPro"/>
</dbReference>
<evidence type="ECO:0000256" key="3">
    <source>
        <dbReference type="ARBA" id="ARBA00022898"/>
    </source>
</evidence>
<dbReference type="Pfam" id="PF00202">
    <property type="entry name" value="Aminotran_3"/>
    <property type="match status" value="1"/>
</dbReference>
<dbReference type="EMBL" id="JSYZ01000009">
    <property type="protein sequence ID" value="KPA90978.1"/>
    <property type="molecule type" value="Genomic_DNA"/>
</dbReference>
<dbReference type="RefSeq" id="WP_054063093.1">
    <property type="nucleotide sequence ID" value="NZ_JSYZ01000009.1"/>
</dbReference>
<dbReference type="Proteomes" id="UP000037931">
    <property type="component" value="Unassembled WGS sequence"/>
</dbReference>
<dbReference type="SUPFAM" id="SSF53383">
    <property type="entry name" value="PLP-dependent transferases"/>
    <property type="match status" value="1"/>
</dbReference>
<reference evidence="5 6" key="1">
    <citation type="journal article" date="2015" name="PLoS ONE">
        <title>Rice-Infecting Pseudomonas Genomes Are Highly Accessorized and Harbor Multiple Putative Virulence Mechanisms to Cause Sheath Brown Rot.</title>
        <authorList>
            <person name="Quibod I.L."/>
            <person name="Grande G."/>
            <person name="Oreiro E.G."/>
            <person name="Borja F.N."/>
            <person name="Dossa G.S."/>
            <person name="Mauleon R."/>
            <person name="Cruz C.V."/>
            <person name="Oliva R."/>
        </authorList>
    </citation>
    <scope>NUCLEOTIDE SEQUENCE [LARGE SCALE GENOMIC DNA]</scope>
    <source>
        <strain evidence="5 6">IRRI 6609</strain>
    </source>
</reference>
<comment type="caution">
    <text evidence="5">The sequence shown here is derived from an EMBL/GenBank/DDBJ whole genome shotgun (WGS) entry which is preliminary data.</text>
</comment>
<dbReference type="InterPro" id="IPR015421">
    <property type="entry name" value="PyrdxlP-dep_Trfase_major"/>
</dbReference>
<dbReference type="OrthoDB" id="7052035at2"/>
<keyword evidence="3 4" id="KW-0663">Pyridoxal phosphate</keyword>
<dbReference type="InterPro" id="IPR015424">
    <property type="entry name" value="PyrdxlP-dep_Trfase"/>
</dbReference>
<dbReference type="Gene3D" id="3.90.1150.10">
    <property type="entry name" value="Aspartate Aminotransferase, domain 1"/>
    <property type="match status" value="1"/>
</dbReference>
<dbReference type="InterPro" id="IPR005814">
    <property type="entry name" value="Aminotrans_3"/>
</dbReference>
<gene>
    <name evidence="5" type="ORF">PF66_03056</name>
</gene>
<evidence type="ECO:0000256" key="2">
    <source>
        <dbReference type="ARBA" id="ARBA00008954"/>
    </source>
</evidence>
<keyword evidence="5" id="KW-0808">Transferase</keyword>
<accession>A0A0M9GGZ8</accession>
<dbReference type="GO" id="GO:0008483">
    <property type="term" value="F:transaminase activity"/>
    <property type="evidence" value="ECO:0007669"/>
    <property type="project" value="UniProtKB-KW"/>
</dbReference>
<evidence type="ECO:0000256" key="1">
    <source>
        <dbReference type="ARBA" id="ARBA00001933"/>
    </source>
</evidence>
<organism evidence="5 6">
    <name type="scientific">Pseudomonas asplenii</name>
    <dbReference type="NCBI Taxonomy" id="53407"/>
    <lineage>
        <taxon>Bacteria</taxon>
        <taxon>Pseudomonadati</taxon>
        <taxon>Pseudomonadota</taxon>
        <taxon>Gammaproteobacteria</taxon>
        <taxon>Pseudomonadales</taxon>
        <taxon>Pseudomonadaceae</taxon>
        <taxon>Pseudomonas</taxon>
    </lineage>
</organism>
<dbReference type="CDD" id="cd00610">
    <property type="entry name" value="OAT_like"/>
    <property type="match status" value="1"/>
</dbReference>